<dbReference type="RefSeq" id="WP_377286168.1">
    <property type="nucleotide sequence ID" value="NZ_JBHSBM010000011.1"/>
</dbReference>
<evidence type="ECO:0008006" key="3">
    <source>
        <dbReference type="Google" id="ProtNLM"/>
    </source>
</evidence>
<name>A0ABV8I4B3_9ACTN</name>
<evidence type="ECO:0000313" key="1">
    <source>
        <dbReference type="EMBL" id="MFC4058016.1"/>
    </source>
</evidence>
<organism evidence="1 2">
    <name type="scientific">Planomonospora corallina</name>
    <dbReference type="NCBI Taxonomy" id="1806052"/>
    <lineage>
        <taxon>Bacteria</taxon>
        <taxon>Bacillati</taxon>
        <taxon>Actinomycetota</taxon>
        <taxon>Actinomycetes</taxon>
        <taxon>Streptosporangiales</taxon>
        <taxon>Streptosporangiaceae</taxon>
        <taxon>Planomonospora</taxon>
    </lineage>
</organism>
<keyword evidence="2" id="KW-1185">Reference proteome</keyword>
<evidence type="ECO:0000313" key="2">
    <source>
        <dbReference type="Proteomes" id="UP001595850"/>
    </source>
</evidence>
<dbReference type="Gene3D" id="3.30.70.3040">
    <property type="match status" value="2"/>
</dbReference>
<comment type="caution">
    <text evidence="1">The sequence shown here is derived from an EMBL/GenBank/DDBJ whole genome shotgun (WGS) entry which is preliminary data.</text>
</comment>
<proteinExistence type="predicted"/>
<dbReference type="Proteomes" id="UP001595850">
    <property type="component" value="Unassembled WGS sequence"/>
</dbReference>
<dbReference type="EMBL" id="JBHSBM010000011">
    <property type="protein sequence ID" value="MFC4058016.1"/>
    <property type="molecule type" value="Genomic_DNA"/>
</dbReference>
<reference evidence="2" key="1">
    <citation type="journal article" date="2019" name="Int. J. Syst. Evol. Microbiol.">
        <title>The Global Catalogue of Microorganisms (GCM) 10K type strain sequencing project: providing services to taxonomists for standard genome sequencing and annotation.</title>
        <authorList>
            <consortium name="The Broad Institute Genomics Platform"/>
            <consortium name="The Broad Institute Genome Sequencing Center for Infectious Disease"/>
            <person name="Wu L."/>
            <person name="Ma J."/>
        </authorList>
    </citation>
    <scope>NUCLEOTIDE SEQUENCE [LARGE SCALE GENOMIC DNA]</scope>
    <source>
        <strain evidence="2">TBRC 4489</strain>
    </source>
</reference>
<protein>
    <recommendedName>
        <fullName evidence="3">FtsX extracellular domain-containing protein</fullName>
    </recommendedName>
</protein>
<gene>
    <name evidence="1" type="ORF">ACFOWE_06900</name>
</gene>
<accession>A0ABV8I4B3</accession>
<sequence length="314" mass="34234">MSGHDELSFGGGDPDREPWSEARLRALREWLEARARVLTACAVVLAVLGAAGLGGRYLYERSREPLPPPEAAFPEQLEFAVMLCQGYGPGGGRCPGRPRATEADYRAVAERLRAMPELAGVVLRSPEEVRRELSARHTVTDGWEPAAGTVFDPSLQGTLRRGGDFAAVAAKVEAMPEVDSVTRLIPDFWAGKADLEVALCGQAERLRRECTENRPRGVVGAATEEEKDAIVARLWELPGAEAIYLQDRDHFMRLARHYGKKDLTSGRPLRPDHAYESLYVKLARPPGIEEVAAVARALTPLPGVLGVLPVRSDG</sequence>